<dbReference type="EMBL" id="JAAMCP010000001">
    <property type="protein sequence ID" value="NTF35556.1"/>
    <property type="molecule type" value="Genomic_DNA"/>
</dbReference>
<keyword evidence="2" id="KW-1185">Reference proteome</keyword>
<dbReference type="Proteomes" id="UP000822331">
    <property type="component" value="Unassembled WGS sequence"/>
</dbReference>
<reference evidence="1 2" key="1">
    <citation type="journal article" date="2020" name="Science">
        <title>Unexpected conservation and global transmission of agrobacterial virulence plasmids.</title>
        <authorList>
            <person name="Weisberg A.J."/>
            <person name="Davis E.W. 2nd"/>
            <person name="Tabima J."/>
            <person name="Belcher M.S."/>
            <person name="Miller M."/>
            <person name="Kuo C.H."/>
            <person name="Loper J.E."/>
            <person name="Grunwald N.J."/>
            <person name="Putnam M.L."/>
            <person name="Chang J.H."/>
        </authorList>
    </citation>
    <scope>NUCLEOTIDE SEQUENCE [LARGE SCALE GENOMIC DNA]</scope>
    <source>
        <strain evidence="1 2">A19/93</strain>
    </source>
</reference>
<sequence>MTPEQKIAAARVLSDNPLTSLLLSELEHDAIDRIIGADPKDHDTRAAYAGEVRAVRNFREKLNLLLEEATASGTSAPA</sequence>
<evidence type="ECO:0000313" key="2">
    <source>
        <dbReference type="Proteomes" id="UP000822331"/>
    </source>
</evidence>
<gene>
    <name evidence="1" type="ORF">G6L72_02355</name>
</gene>
<comment type="caution">
    <text evidence="1">The sequence shown here is derived from an EMBL/GenBank/DDBJ whole genome shotgun (WGS) entry which is preliminary data.</text>
</comment>
<organism evidence="1 2">
    <name type="scientific">Agrobacterium rubi</name>
    <dbReference type="NCBI Taxonomy" id="28099"/>
    <lineage>
        <taxon>Bacteria</taxon>
        <taxon>Pseudomonadati</taxon>
        <taxon>Pseudomonadota</taxon>
        <taxon>Alphaproteobacteria</taxon>
        <taxon>Hyphomicrobiales</taxon>
        <taxon>Rhizobiaceae</taxon>
        <taxon>Rhizobium/Agrobacterium group</taxon>
        <taxon>Agrobacterium</taxon>
    </lineage>
</organism>
<name>A0ABX2IXT7_9HYPH</name>
<dbReference type="RefSeq" id="WP_174003061.1">
    <property type="nucleotide sequence ID" value="NZ_JAAMCP010000001.1"/>
</dbReference>
<proteinExistence type="predicted"/>
<protein>
    <submittedName>
        <fullName evidence="1">Uncharacterized protein</fullName>
    </submittedName>
</protein>
<evidence type="ECO:0000313" key="1">
    <source>
        <dbReference type="EMBL" id="NTF35556.1"/>
    </source>
</evidence>
<accession>A0ABX2IXT7</accession>